<proteinExistence type="predicted"/>
<dbReference type="GeneID" id="33353865"/>
<protein>
    <submittedName>
        <fullName evidence="1">Uncharacterized protein</fullName>
    </submittedName>
</protein>
<sequence length="62" mass="7543">MYSSLGKIYSNFFEIDNSSNKYKSISEAYWSYPCLVFEFLDSSPNQIYQEKYALLRYFYFKD</sequence>
<dbReference type="EMBL" id="MF101415">
    <property type="protein sequence ID" value="ARW60914.1"/>
    <property type="molecule type" value="Genomic_DNA"/>
</dbReference>
<dbReference type="RefSeq" id="YP_009392352.1">
    <property type="nucleotide sequence ID" value="NC_035262.1"/>
</dbReference>
<keyword evidence="1" id="KW-0934">Plastid</keyword>
<keyword evidence="1" id="KW-0150">Chloroplast</keyword>
<accession>A0A1Z1M569</accession>
<gene>
    <name evidence="1" type="primary">orf62</name>
</gene>
<geneLocation type="chloroplast" evidence="1"/>
<evidence type="ECO:0000313" key="1">
    <source>
        <dbReference type="EMBL" id="ARW60914.1"/>
    </source>
</evidence>
<name>A0A1Z1M569_OSMFI</name>
<reference evidence="1" key="1">
    <citation type="journal article" date="2017" name="J. Phycol.">
        <title>Analysis of chloroplast genomes and a supermatrix inform reclassification of the Rhodomelaceae (Rhodophyta).</title>
        <authorList>
            <person name="Diaz-Tapia P."/>
            <person name="Maggs C.A."/>
            <person name="West J.A."/>
            <person name="Verbruggen H."/>
        </authorList>
    </citation>
    <scope>NUCLEOTIDE SEQUENCE</scope>
    <source>
        <strain evidence="1">JW2841</strain>
    </source>
</reference>
<dbReference type="AlphaFoldDB" id="A0A1Z1M569"/>
<organism evidence="1">
    <name type="scientific">Osmundaria fimbriata</name>
    <name type="common">Red alga</name>
    <name type="synonym">Delesseria fimbriata</name>
    <dbReference type="NCBI Taxonomy" id="228265"/>
    <lineage>
        <taxon>Eukaryota</taxon>
        <taxon>Rhodophyta</taxon>
        <taxon>Florideophyceae</taxon>
        <taxon>Rhodymeniophycidae</taxon>
        <taxon>Ceramiales</taxon>
        <taxon>Rhodomelaceae</taxon>
        <taxon>Amansieae</taxon>
        <taxon>Osmundaria</taxon>
    </lineage>
</organism>